<sequence>MGQGRPRVGWLLVGVVARGQAPYKGDRQLKGPPIGTALRRGVAACMQRSSAMCSTAACATVTMKAIRATVRDVARAWRLQWDPRCLVGDYDA</sequence>
<comment type="caution">
    <text evidence="1">The sequence shown here is derived from an EMBL/GenBank/DDBJ whole genome shotgun (WGS) entry which is preliminary data.</text>
</comment>
<name>A0A426YL14_ENSVE</name>
<evidence type="ECO:0000313" key="2">
    <source>
        <dbReference type="Proteomes" id="UP000287651"/>
    </source>
</evidence>
<evidence type="ECO:0000313" key="1">
    <source>
        <dbReference type="EMBL" id="RRT52356.1"/>
    </source>
</evidence>
<reference evidence="1 2" key="1">
    <citation type="journal article" date="2014" name="Agronomy (Basel)">
        <title>A Draft Genome Sequence for Ensete ventricosum, the Drought-Tolerant Tree Against Hunger.</title>
        <authorList>
            <person name="Harrison J."/>
            <person name="Moore K.A."/>
            <person name="Paszkiewicz K."/>
            <person name="Jones T."/>
            <person name="Grant M."/>
            <person name="Ambacheew D."/>
            <person name="Muzemil S."/>
            <person name="Studholme D.J."/>
        </authorList>
    </citation>
    <scope>NUCLEOTIDE SEQUENCE [LARGE SCALE GENOMIC DNA]</scope>
</reference>
<protein>
    <submittedName>
        <fullName evidence="1">Uncharacterized protein</fullName>
    </submittedName>
</protein>
<dbReference type="AlphaFoldDB" id="A0A426YL14"/>
<organism evidence="1 2">
    <name type="scientific">Ensete ventricosum</name>
    <name type="common">Abyssinian banana</name>
    <name type="synonym">Musa ensete</name>
    <dbReference type="NCBI Taxonomy" id="4639"/>
    <lineage>
        <taxon>Eukaryota</taxon>
        <taxon>Viridiplantae</taxon>
        <taxon>Streptophyta</taxon>
        <taxon>Embryophyta</taxon>
        <taxon>Tracheophyta</taxon>
        <taxon>Spermatophyta</taxon>
        <taxon>Magnoliopsida</taxon>
        <taxon>Liliopsida</taxon>
        <taxon>Zingiberales</taxon>
        <taxon>Musaceae</taxon>
        <taxon>Ensete</taxon>
    </lineage>
</organism>
<dbReference type="EMBL" id="AMZH03011709">
    <property type="protein sequence ID" value="RRT52356.1"/>
    <property type="molecule type" value="Genomic_DNA"/>
</dbReference>
<dbReference type="Proteomes" id="UP000287651">
    <property type="component" value="Unassembled WGS sequence"/>
</dbReference>
<accession>A0A426YL14</accession>
<proteinExistence type="predicted"/>
<gene>
    <name evidence="1" type="ORF">B296_00050524</name>
</gene>